<evidence type="ECO:0008006" key="4">
    <source>
        <dbReference type="Google" id="ProtNLM"/>
    </source>
</evidence>
<name>A0AA39JUM2_ARMTA</name>
<dbReference type="EMBL" id="JAUEPS010000039">
    <property type="protein sequence ID" value="KAK0449069.1"/>
    <property type="molecule type" value="Genomic_DNA"/>
</dbReference>
<evidence type="ECO:0000313" key="2">
    <source>
        <dbReference type="EMBL" id="KAK0449069.1"/>
    </source>
</evidence>
<dbReference type="GeneID" id="85367021"/>
<evidence type="ECO:0000256" key="1">
    <source>
        <dbReference type="SAM" id="Coils"/>
    </source>
</evidence>
<keyword evidence="3" id="KW-1185">Reference proteome</keyword>
<dbReference type="AlphaFoldDB" id="A0AA39JUM2"/>
<dbReference type="Proteomes" id="UP001175211">
    <property type="component" value="Unassembled WGS sequence"/>
</dbReference>
<comment type="caution">
    <text evidence="2">The sequence shown here is derived from an EMBL/GenBank/DDBJ whole genome shotgun (WGS) entry which is preliminary data.</text>
</comment>
<gene>
    <name evidence="2" type="ORF">EV420DRAFT_790460</name>
</gene>
<evidence type="ECO:0000313" key="3">
    <source>
        <dbReference type="Proteomes" id="UP001175211"/>
    </source>
</evidence>
<proteinExistence type="predicted"/>
<dbReference type="RefSeq" id="XP_060326784.1">
    <property type="nucleotide sequence ID" value="XM_060483473.1"/>
</dbReference>
<reference evidence="2" key="1">
    <citation type="submission" date="2023-06" db="EMBL/GenBank/DDBJ databases">
        <authorList>
            <consortium name="Lawrence Berkeley National Laboratory"/>
            <person name="Ahrendt S."/>
            <person name="Sahu N."/>
            <person name="Indic B."/>
            <person name="Wong-Bajracharya J."/>
            <person name="Merenyi Z."/>
            <person name="Ke H.-M."/>
            <person name="Monk M."/>
            <person name="Kocsube S."/>
            <person name="Drula E."/>
            <person name="Lipzen A."/>
            <person name="Balint B."/>
            <person name="Henrissat B."/>
            <person name="Andreopoulos B."/>
            <person name="Martin F.M."/>
            <person name="Harder C.B."/>
            <person name="Rigling D."/>
            <person name="Ford K.L."/>
            <person name="Foster G.D."/>
            <person name="Pangilinan J."/>
            <person name="Papanicolaou A."/>
            <person name="Barry K."/>
            <person name="LaButti K."/>
            <person name="Viragh M."/>
            <person name="Koriabine M."/>
            <person name="Yan M."/>
            <person name="Riley R."/>
            <person name="Champramary S."/>
            <person name="Plett K.L."/>
            <person name="Tsai I.J."/>
            <person name="Slot J."/>
            <person name="Sipos G."/>
            <person name="Plett J."/>
            <person name="Nagy L.G."/>
            <person name="Grigoriev I.V."/>
        </authorList>
    </citation>
    <scope>NUCLEOTIDE SEQUENCE</scope>
    <source>
        <strain evidence="2">CCBAS 213</strain>
    </source>
</reference>
<organism evidence="2 3">
    <name type="scientific">Armillaria tabescens</name>
    <name type="common">Ringless honey mushroom</name>
    <name type="synonym">Agaricus tabescens</name>
    <dbReference type="NCBI Taxonomy" id="1929756"/>
    <lineage>
        <taxon>Eukaryota</taxon>
        <taxon>Fungi</taxon>
        <taxon>Dikarya</taxon>
        <taxon>Basidiomycota</taxon>
        <taxon>Agaricomycotina</taxon>
        <taxon>Agaricomycetes</taxon>
        <taxon>Agaricomycetidae</taxon>
        <taxon>Agaricales</taxon>
        <taxon>Marasmiineae</taxon>
        <taxon>Physalacriaceae</taxon>
        <taxon>Desarmillaria</taxon>
    </lineage>
</organism>
<feature type="coiled-coil region" evidence="1">
    <location>
        <begin position="47"/>
        <end position="74"/>
    </location>
</feature>
<accession>A0AA39JUM2</accession>
<protein>
    <recommendedName>
        <fullName evidence="4">F-box domain-containing protein</fullName>
    </recommendedName>
</protein>
<keyword evidence="1" id="KW-0175">Coiled coil</keyword>
<sequence>MLSVCPTCGFLDLCDQKSDRNHDFLNIVPNYPVPLSSADRQWLHADIIDLENDIAILEHQIQRLGASLSSLRQARKRKESQIESRKSRMAPVWSLPAEIIAEIITLTASDDNSDSLDTRHSMPWVLSHVCHLWRNVALSTSAPWSRLYIDDTRGRDYPFAPELLQTYLDRSKEIPLSVTINSSNNIDDIRERLTPHQSRLHTLELNLCLPGLKALSVLVANFPKLTILRLSVEGTNIGPCAPCRRVSSCTPLEGRVSRRNWDISRWGAVEAVDEVHWRHFSRRRLFCSSKTV</sequence>